<proteinExistence type="predicted"/>
<evidence type="ECO:0000313" key="2">
    <source>
        <dbReference type="Proteomes" id="UP001614391"/>
    </source>
</evidence>
<name>A0ABW8D419_STRBI</name>
<gene>
    <name evidence="1" type="ORF">ACIGW0_31395</name>
</gene>
<comment type="caution">
    <text evidence="1">The sequence shown here is derived from an EMBL/GenBank/DDBJ whole genome shotgun (WGS) entry which is preliminary data.</text>
</comment>
<sequence length="53" mass="6133">MTVAELISRLKDVDPEREVKIARYEGDVFYSSDVFTISGDRDAAHEMVWIQSR</sequence>
<dbReference type="EMBL" id="JBITYT010000023">
    <property type="protein sequence ID" value="MFI9123846.1"/>
    <property type="molecule type" value="Genomic_DNA"/>
</dbReference>
<organism evidence="1 2">
    <name type="scientific">Streptomyces bikiniensis</name>
    <dbReference type="NCBI Taxonomy" id="1896"/>
    <lineage>
        <taxon>Bacteria</taxon>
        <taxon>Bacillati</taxon>
        <taxon>Actinomycetota</taxon>
        <taxon>Actinomycetes</taxon>
        <taxon>Kitasatosporales</taxon>
        <taxon>Streptomycetaceae</taxon>
        <taxon>Streptomyces</taxon>
    </lineage>
</organism>
<dbReference type="RefSeq" id="WP_399621628.1">
    <property type="nucleotide sequence ID" value="NZ_JBITYT010000023.1"/>
</dbReference>
<evidence type="ECO:0000313" key="1">
    <source>
        <dbReference type="EMBL" id="MFI9123846.1"/>
    </source>
</evidence>
<accession>A0ABW8D419</accession>
<dbReference type="Proteomes" id="UP001614391">
    <property type="component" value="Unassembled WGS sequence"/>
</dbReference>
<reference evidence="1 2" key="1">
    <citation type="submission" date="2024-10" db="EMBL/GenBank/DDBJ databases">
        <title>The Natural Products Discovery Center: Release of the First 8490 Sequenced Strains for Exploring Actinobacteria Biosynthetic Diversity.</title>
        <authorList>
            <person name="Kalkreuter E."/>
            <person name="Kautsar S.A."/>
            <person name="Yang D."/>
            <person name="Bader C.D."/>
            <person name="Teijaro C.N."/>
            <person name="Fluegel L."/>
            <person name="Davis C.M."/>
            <person name="Simpson J.R."/>
            <person name="Lauterbach L."/>
            <person name="Steele A.D."/>
            <person name="Gui C."/>
            <person name="Meng S."/>
            <person name="Li G."/>
            <person name="Viehrig K."/>
            <person name="Ye F."/>
            <person name="Su P."/>
            <person name="Kiefer A.F."/>
            <person name="Nichols A."/>
            <person name="Cepeda A.J."/>
            <person name="Yan W."/>
            <person name="Fan B."/>
            <person name="Jiang Y."/>
            <person name="Adhikari A."/>
            <person name="Zheng C.-J."/>
            <person name="Schuster L."/>
            <person name="Cowan T.M."/>
            <person name="Smanski M.J."/>
            <person name="Chevrette M.G."/>
            <person name="De Carvalho L.P.S."/>
            <person name="Shen B."/>
        </authorList>
    </citation>
    <scope>NUCLEOTIDE SEQUENCE [LARGE SCALE GENOMIC DNA]</scope>
    <source>
        <strain evidence="1 2">NPDC053346</strain>
    </source>
</reference>
<protein>
    <submittedName>
        <fullName evidence="1">Uncharacterized protein</fullName>
    </submittedName>
</protein>
<keyword evidence="2" id="KW-1185">Reference proteome</keyword>